<dbReference type="EC" id="2.7.13.3" evidence="2"/>
<dbReference type="PANTHER" id="PTHR43065">
    <property type="entry name" value="SENSOR HISTIDINE KINASE"/>
    <property type="match status" value="1"/>
</dbReference>
<dbReference type="InterPro" id="IPR036097">
    <property type="entry name" value="HisK_dim/P_sf"/>
</dbReference>
<dbReference type="PANTHER" id="PTHR43065:SF46">
    <property type="entry name" value="C4-DICARBOXYLATE TRANSPORT SENSOR PROTEIN DCTB"/>
    <property type="match status" value="1"/>
</dbReference>
<dbReference type="GO" id="GO:0000155">
    <property type="term" value="F:phosphorelay sensor kinase activity"/>
    <property type="evidence" value="ECO:0007669"/>
    <property type="project" value="InterPro"/>
</dbReference>
<dbReference type="InterPro" id="IPR036890">
    <property type="entry name" value="HATPase_C_sf"/>
</dbReference>
<dbReference type="InterPro" id="IPR003594">
    <property type="entry name" value="HATPase_dom"/>
</dbReference>
<keyword evidence="7" id="KW-0067">ATP-binding</keyword>
<comment type="catalytic activity">
    <reaction evidence="1">
        <text>ATP + protein L-histidine = ADP + protein N-phospho-L-histidine.</text>
        <dbReference type="EC" id="2.7.13.3"/>
    </reaction>
</comment>
<evidence type="ECO:0000256" key="2">
    <source>
        <dbReference type="ARBA" id="ARBA00012438"/>
    </source>
</evidence>
<dbReference type="Pfam" id="PF13426">
    <property type="entry name" value="PAS_9"/>
    <property type="match status" value="1"/>
</dbReference>
<evidence type="ECO:0000259" key="10">
    <source>
        <dbReference type="PROSITE" id="PS50112"/>
    </source>
</evidence>
<dbReference type="PROSITE" id="PS50109">
    <property type="entry name" value="HIS_KIN"/>
    <property type="match status" value="1"/>
</dbReference>
<reference evidence="11 12" key="1">
    <citation type="journal article" date="2019" name="ISME J.">
        <title>Insights into ecological role of a new deltaproteobacterial order Candidatus Acidulodesulfobacterales by metagenomics and metatranscriptomics.</title>
        <authorList>
            <person name="Tan S."/>
            <person name="Liu J."/>
            <person name="Fang Y."/>
            <person name="Hedlund B.P."/>
            <person name="Lian Z.H."/>
            <person name="Huang L.Y."/>
            <person name="Li J.T."/>
            <person name="Huang L.N."/>
            <person name="Li W.J."/>
            <person name="Jiang H.C."/>
            <person name="Dong H.L."/>
            <person name="Shu W.S."/>
        </authorList>
    </citation>
    <scope>NUCLEOTIDE SEQUENCE [LARGE SCALE GENOMIC DNA]</scope>
    <source>
        <strain evidence="11">AP2</strain>
    </source>
</reference>
<evidence type="ECO:0000256" key="7">
    <source>
        <dbReference type="ARBA" id="ARBA00022840"/>
    </source>
</evidence>
<protein>
    <recommendedName>
        <fullName evidence="2">histidine kinase</fullName>
        <ecNumber evidence="2">2.7.13.3</ecNumber>
    </recommendedName>
</protein>
<dbReference type="GO" id="GO:0005524">
    <property type="term" value="F:ATP binding"/>
    <property type="evidence" value="ECO:0007669"/>
    <property type="project" value="UniProtKB-KW"/>
</dbReference>
<comment type="caution">
    <text evidence="11">The sequence shown here is derived from an EMBL/GenBank/DDBJ whole genome shotgun (WGS) entry which is preliminary data.</text>
</comment>
<evidence type="ECO:0000313" key="12">
    <source>
        <dbReference type="Proteomes" id="UP000316562"/>
    </source>
</evidence>
<dbReference type="InterPro" id="IPR035965">
    <property type="entry name" value="PAS-like_dom_sf"/>
</dbReference>
<evidence type="ECO:0000256" key="1">
    <source>
        <dbReference type="ARBA" id="ARBA00000085"/>
    </source>
</evidence>
<dbReference type="EMBL" id="SGBC01000001">
    <property type="protein sequence ID" value="RZD16920.1"/>
    <property type="molecule type" value="Genomic_DNA"/>
</dbReference>
<dbReference type="Gene3D" id="1.10.287.130">
    <property type="match status" value="1"/>
</dbReference>
<dbReference type="InterPro" id="IPR003661">
    <property type="entry name" value="HisK_dim/P_dom"/>
</dbReference>
<name>A0A519BI33_ACIG2</name>
<keyword evidence="4" id="KW-0808">Transferase</keyword>
<dbReference type="SMART" id="SM00388">
    <property type="entry name" value="HisKA"/>
    <property type="match status" value="1"/>
</dbReference>
<dbReference type="SUPFAM" id="SSF55785">
    <property type="entry name" value="PYP-like sensor domain (PAS domain)"/>
    <property type="match status" value="1"/>
</dbReference>
<evidence type="ECO:0000259" key="9">
    <source>
        <dbReference type="PROSITE" id="PS50109"/>
    </source>
</evidence>
<dbReference type="SMART" id="SM00387">
    <property type="entry name" value="HATPase_c"/>
    <property type="match status" value="1"/>
</dbReference>
<dbReference type="SUPFAM" id="SSF47384">
    <property type="entry name" value="Homodimeric domain of signal transducing histidine kinase"/>
    <property type="match status" value="1"/>
</dbReference>
<dbReference type="NCBIfam" id="TIGR00229">
    <property type="entry name" value="sensory_box"/>
    <property type="match status" value="1"/>
</dbReference>
<feature type="domain" description="PAS" evidence="10">
    <location>
        <begin position="9"/>
        <end position="83"/>
    </location>
</feature>
<evidence type="ECO:0000256" key="4">
    <source>
        <dbReference type="ARBA" id="ARBA00022679"/>
    </source>
</evidence>
<dbReference type="Gene3D" id="3.30.450.20">
    <property type="entry name" value="PAS domain"/>
    <property type="match status" value="1"/>
</dbReference>
<sequence>MRVNLNMPAALNYSDILNSISDGVIVIDENFRIIYANKAFLDNSDLSKDEIIGNYCYKVSHLRDDPCDPMLESCSIEEVIKKRNTVKVIHGHFGYKNKEIAVEISSAPLVDGSTGKVYAVEVVRQIGSGSGGETKFNLSQRLAEVAHLTEGVAHEINNPLNNILASIDMIRNCISGNEELERNLNSSEIIIEPGSCDIKKYFGLMQSEIERCKSITKKMLLFSRPVSESTDIIDVNCSIDETLSLLMFLANQKHIMIEKKFCEDLPVINFSDAGLRQVILNIGLNAIQAVNEYTGIVYFITKKMKDYISIFIIDNGKGISIENIKRIFDPFFSKNKGTDNSGLGLSISLSIIKSLGGSIEVRSKENIGTKFTIKVPIKVPYE</sequence>
<organism evidence="11 12">
    <name type="scientific">Acididesulfobacter guangdongensis</name>
    <dbReference type="NCBI Taxonomy" id="2597225"/>
    <lineage>
        <taxon>Bacteria</taxon>
        <taxon>Deltaproteobacteria</taxon>
        <taxon>Candidatus Acidulodesulfobacterales</taxon>
        <taxon>Candidatus Acididesulfobacter</taxon>
    </lineage>
</organism>
<dbReference type="InterPro" id="IPR000014">
    <property type="entry name" value="PAS"/>
</dbReference>
<dbReference type="PROSITE" id="PS50112">
    <property type="entry name" value="PAS"/>
    <property type="match status" value="1"/>
</dbReference>
<evidence type="ECO:0000256" key="8">
    <source>
        <dbReference type="ARBA" id="ARBA00023012"/>
    </source>
</evidence>
<keyword evidence="8" id="KW-0902">Two-component regulatory system</keyword>
<proteinExistence type="predicted"/>
<dbReference type="Proteomes" id="UP000316562">
    <property type="component" value="Unassembled WGS sequence"/>
</dbReference>
<dbReference type="InterPro" id="IPR005467">
    <property type="entry name" value="His_kinase_dom"/>
</dbReference>
<dbReference type="CDD" id="cd00130">
    <property type="entry name" value="PAS"/>
    <property type="match status" value="1"/>
</dbReference>
<keyword evidence="3" id="KW-0597">Phosphoprotein</keyword>
<dbReference type="SMART" id="SM00091">
    <property type="entry name" value="PAS"/>
    <property type="match status" value="1"/>
</dbReference>
<feature type="domain" description="Histidine kinase" evidence="9">
    <location>
        <begin position="151"/>
        <end position="379"/>
    </location>
</feature>
<keyword evidence="5" id="KW-0547">Nucleotide-binding</keyword>
<evidence type="ECO:0000256" key="5">
    <source>
        <dbReference type="ARBA" id="ARBA00022741"/>
    </source>
</evidence>
<dbReference type="CDD" id="cd00082">
    <property type="entry name" value="HisKA"/>
    <property type="match status" value="1"/>
</dbReference>
<dbReference type="Pfam" id="PF02518">
    <property type="entry name" value="HATPase_c"/>
    <property type="match status" value="1"/>
</dbReference>
<evidence type="ECO:0000313" key="11">
    <source>
        <dbReference type="EMBL" id="RZD16920.1"/>
    </source>
</evidence>
<dbReference type="AlphaFoldDB" id="A0A519BI33"/>
<keyword evidence="6" id="KW-0418">Kinase</keyword>
<dbReference type="Gene3D" id="3.30.565.10">
    <property type="entry name" value="Histidine kinase-like ATPase, C-terminal domain"/>
    <property type="match status" value="1"/>
</dbReference>
<dbReference type="InterPro" id="IPR004358">
    <property type="entry name" value="Sig_transdc_His_kin-like_C"/>
</dbReference>
<evidence type="ECO:0000256" key="6">
    <source>
        <dbReference type="ARBA" id="ARBA00022777"/>
    </source>
</evidence>
<accession>A0A519BI33</accession>
<evidence type="ECO:0000256" key="3">
    <source>
        <dbReference type="ARBA" id="ARBA00022553"/>
    </source>
</evidence>
<dbReference type="PRINTS" id="PR00344">
    <property type="entry name" value="BCTRLSENSOR"/>
</dbReference>
<gene>
    <name evidence="11" type="ORF">EVJ46_01395</name>
</gene>
<dbReference type="SUPFAM" id="SSF55874">
    <property type="entry name" value="ATPase domain of HSP90 chaperone/DNA topoisomerase II/histidine kinase"/>
    <property type="match status" value="1"/>
</dbReference>
<dbReference type="Pfam" id="PF00512">
    <property type="entry name" value="HisKA"/>
    <property type="match status" value="1"/>
</dbReference>